<feature type="region of interest" description="Disordered" evidence="1">
    <location>
        <begin position="1"/>
        <end position="22"/>
    </location>
</feature>
<gene>
    <name evidence="3" type="ORF">CYCCA115_LOCUS12983</name>
</gene>
<accession>A0AAD2JHE7</accession>
<comment type="caution">
    <text evidence="3">The sequence shown here is derived from an EMBL/GenBank/DDBJ whole genome shotgun (WGS) entry which is preliminary data.</text>
</comment>
<keyword evidence="4" id="KW-1185">Reference proteome</keyword>
<protein>
    <recommendedName>
        <fullName evidence="2">DUF6824 domain-containing protein</fullName>
    </recommendedName>
</protein>
<dbReference type="Proteomes" id="UP001295423">
    <property type="component" value="Unassembled WGS sequence"/>
</dbReference>
<evidence type="ECO:0000259" key="2">
    <source>
        <dbReference type="Pfam" id="PF20710"/>
    </source>
</evidence>
<dbReference type="EMBL" id="CAKOGP040001781">
    <property type="protein sequence ID" value="CAJ1951256.1"/>
    <property type="molecule type" value="Genomic_DNA"/>
</dbReference>
<feature type="domain" description="DUF6824" evidence="2">
    <location>
        <begin position="30"/>
        <end position="111"/>
    </location>
</feature>
<evidence type="ECO:0000256" key="1">
    <source>
        <dbReference type="SAM" id="MobiDB-lite"/>
    </source>
</evidence>
<reference evidence="3" key="1">
    <citation type="submission" date="2023-08" db="EMBL/GenBank/DDBJ databases">
        <authorList>
            <person name="Audoor S."/>
            <person name="Bilcke G."/>
        </authorList>
    </citation>
    <scope>NUCLEOTIDE SEQUENCE</scope>
</reference>
<evidence type="ECO:0000313" key="3">
    <source>
        <dbReference type="EMBL" id="CAJ1951256.1"/>
    </source>
</evidence>
<dbReference type="InterPro" id="IPR049227">
    <property type="entry name" value="DUF6824"/>
</dbReference>
<organism evidence="3 4">
    <name type="scientific">Cylindrotheca closterium</name>
    <dbReference type="NCBI Taxonomy" id="2856"/>
    <lineage>
        <taxon>Eukaryota</taxon>
        <taxon>Sar</taxon>
        <taxon>Stramenopiles</taxon>
        <taxon>Ochrophyta</taxon>
        <taxon>Bacillariophyta</taxon>
        <taxon>Bacillariophyceae</taxon>
        <taxon>Bacillariophycidae</taxon>
        <taxon>Bacillariales</taxon>
        <taxon>Bacillariaceae</taxon>
        <taxon>Cylindrotheca</taxon>
    </lineage>
</organism>
<sequence length="376" mass="41317">MHRARRQSHRATTRSRVHGSTSFVRGPPRVLFERGSRAHQCNGIYYSLVDDKCLEYRSETKQGKNRIARSIYFYITRTLNGEFFTRAKGEEEWQPVLENRAVFKIKSALKDKALKMVRDATAQANIIDSDEVADINNQVGHGNGLGMAPAPVIVQPTPANTGAFEPLFDFDNSGQPTAANTDDEIFDHVAGLIHPPQDLHNVETYHTFPENFDYVAGLIHPPQDLQNVQYSAEANISDAVPLVGEDHTEAVNEIFGRRSGLVHPPQDLENLALPVAANIGDAVPLVVGENLTEVVTEIFDRLAGFVHPPQGVENLAYRAAASIGDAVPEPLVGENLTQVFTQNFDRVPSVLVSPTGTNEPIPRADIFGNDALFLPV</sequence>
<dbReference type="AlphaFoldDB" id="A0AAD2JHE7"/>
<evidence type="ECO:0000313" key="4">
    <source>
        <dbReference type="Proteomes" id="UP001295423"/>
    </source>
</evidence>
<feature type="compositionally biased region" description="Basic residues" evidence="1">
    <location>
        <begin position="1"/>
        <end position="17"/>
    </location>
</feature>
<name>A0AAD2JHE7_9STRA</name>
<proteinExistence type="predicted"/>
<dbReference type="Pfam" id="PF20710">
    <property type="entry name" value="DUF6824"/>
    <property type="match status" value="1"/>
</dbReference>